<keyword evidence="2" id="KW-1185">Reference proteome</keyword>
<dbReference type="AlphaFoldDB" id="A0AAW0V6I0"/>
<reference evidence="1 2" key="1">
    <citation type="submission" date="2023-03" db="EMBL/GenBank/DDBJ databases">
        <title>High-quality genome of Scylla paramamosain provides insights in environmental adaptation.</title>
        <authorList>
            <person name="Zhang L."/>
        </authorList>
    </citation>
    <scope>NUCLEOTIDE SEQUENCE [LARGE SCALE GENOMIC DNA]</scope>
    <source>
        <strain evidence="1">LZ_2023a</strain>
        <tissue evidence="1">Muscle</tissue>
    </source>
</reference>
<evidence type="ECO:0000313" key="1">
    <source>
        <dbReference type="EMBL" id="KAK8407570.1"/>
    </source>
</evidence>
<gene>
    <name evidence="1" type="ORF">O3P69_002261</name>
</gene>
<proteinExistence type="predicted"/>
<organism evidence="1 2">
    <name type="scientific">Scylla paramamosain</name>
    <name type="common">Mud crab</name>
    <dbReference type="NCBI Taxonomy" id="85552"/>
    <lineage>
        <taxon>Eukaryota</taxon>
        <taxon>Metazoa</taxon>
        <taxon>Ecdysozoa</taxon>
        <taxon>Arthropoda</taxon>
        <taxon>Crustacea</taxon>
        <taxon>Multicrustacea</taxon>
        <taxon>Malacostraca</taxon>
        <taxon>Eumalacostraca</taxon>
        <taxon>Eucarida</taxon>
        <taxon>Decapoda</taxon>
        <taxon>Pleocyemata</taxon>
        <taxon>Brachyura</taxon>
        <taxon>Eubrachyura</taxon>
        <taxon>Portunoidea</taxon>
        <taxon>Portunidae</taxon>
        <taxon>Portuninae</taxon>
        <taxon>Scylla</taxon>
    </lineage>
</organism>
<name>A0AAW0V6I0_SCYPA</name>
<protein>
    <submittedName>
        <fullName evidence="1">Uncharacterized protein</fullName>
    </submittedName>
</protein>
<evidence type="ECO:0000313" key="2">
    <source>
        <dbReference type="Proteomes" id="UP001487740"/>
    </source>
</evidence>
<accession>A0AAW0V6I0</accession>
<sequence>MLSSPEERLEQCRRETMVACRQVLMDKASVVSYGKTVEGGPESQQEQIDNAKFFQRAFDNILSLSHELRIPPVLAPSHRMRRNKQAHRRGKVVFDYKHEMNHVPVLSKKSSNMAMDYPSVSKLPALNTDALRSVFKSIENFISRFSGVSADKYGRYFNFAHEVMFCPGPVLLELSVAYADFKKLARSIFINTKTKTVLVFLGGVEPYRQVDMFSAAASAFPGLAKRVGMAECIAFYPDLMCTEYDFIGLGLKKLLQDSRCGVMDIKINCIKGLDRDGNDNKENVFRYRKNLINRMPFVVVEICNLAQRLINNGLAITKATANYFAVDIKDNTRPQSGLPSDHAPVSVTITSPRVNLDQILEGALALGDHSALHTQVAKRTRSKKPVRFTDINIEGGARGIETIRETVDLDVFEGFLSAHLSGCALKQYAFKETTKRPYDIP</sequence>
<comment type="caution">
    <text evidence="1">The sequence shown here is derived from an EMBL/GenBank/DDBJ whole genome shotgun (WGS) entry which is preliminary data.</text>
</comment>
<dbReference type="Proteomes" id="UP001487740">
    <property type="component" value="Unassembled WGS sequence"/>
</dbReference>
<dbReference type="EMBL" id="JARAKH010000001">
    <property type="protein sequence ID" value="KAK8407570.1"/>
    <property type="molecule type" value="Genomic_DNA"/>
</dbReference>